<dbReference type="InParanoid" id="A0A6L2PBQ1"/>
<comment type="caution">
    <text evidence="13">The sequence shown here is derived from an EMBL/GenBank/DDBJ whole genome shotgun (WGS) entry which is preliminary data.</text>
</comment>
<dbReference type="Pfam" id="PF00096">
    <property type="entry name" value="zf-C2H2"/>
    <property type="match status" value="7"/>
</dbReference>
<feature type="domain" description="C2H2-type" evidence="12">
    <location>
        <begin position="126"/>
        <end position="153"/>
    </location>
</feature>
<feature type="domain" description="C2H2-type" evidence="12">
    <location>
        <begin position="210"/>
        <end position="237"/>
    </location>
</feature>
<evidence type="ECO:0000259" key="12">
    <source>
        <dbReference type="PROSITE" id="PS50157"/>
    </source>
</evidence>
<dbReference type="FunFam" id="3.30.160.60:FF:000446">
    <property type="entry name" value="Zinc finger protein"/>
    <property type="match status" value="1"/>
</dbReference>
<keyword evidence="14" id="KW-1185">Reference proteome</keyword>
<keyword evidence="9" id="KW-0804">Transcription</keyword>
<keyword evidence="6" id="KW-0862">Zinc</keyword>
<comment type="subcellular location">
    <subcellularLocation>
        <location evidence="1">Nucleus</location>
    </subcellularLocation>
</comment>
<keyword evidence="10" id="KW-0539">Nucleus</keyword>
<dbReference type="GO" id="GO:0045944">
    <property type="term" value="P:positive regulation of transcription by RNA polymerase II"/>
    <property type="evidence" value="ECO:0007669"/>
    <property type="project" value="UniProtKB-ARBA"/>
</dbReference>
<dbReference type="PROSITE" id="PS00028">
    <property type="entry name" value="ZINC_FINGER_C2H2_1"/>
    <property type="match status" value="9"/>
</dbReference>
<dbReference type="GO" id="GO:0048598">
    <property type="term" value="P:embryonic morphogenesis"/>
    <property type="evidence" value="ECO:0007669"/>
    <property type="project" value="UniProtKB-ARBA"/>
</dbReference>
<dbReference type="Gene3D" id="3.30.160.60">
    <property type="entry name" value="Classic Zinc Finger"/>
    <property type="match status" value="8"/>
</dbReference>
<evidence type="ECO:0000256" key="1">
    <source>
        <dbReference type="ARBA" id="ARBA00004123"/>
    </source>
</evidence>
<sequence length="525" mass="59005">SQILQEQKVEKGYPCDICGKMLNHPSSVVYHKEAEHNNGRRFVCNKCGKGFKHKQLLQRHQLVHSDDRPFVCKSCGASFKTKANLLNHQPTHTGEKKYFCELCGQQFAHKTSLTLHYRWHTGQKPYQCHVCNKNFSQNGNLQEHLRIHTGEKPFCCDYCGRKFTTSSQFKLHVKRHTGERPWKCEFCGKSFLHKDTWKCHTRRHKGERPFQCHFCARGFTEQWALKKHLRLHTGEKPYSCNMCGKAFADCSNLTKHKKVHRDSKDGIMGAAGGITVDRTVWNIIRSHLSKEVPNDDSIENEVRAEEGDGVQQIIYVTYQDPDDPSEAKTLHIVGDMQPDGDTETEQPEPQNGIPMAEEAESMTSVGGIIAASGTVGTNGLELGQLSHAAAMQLSGSHSLQVTDEDGNPIQFTMQDGRQLQITTTDGQSIQVMTTVDGQTIPLQLMAHDGQNITPEMENHLQHVGVENSEDMVSTAGSHEAEEDVSRLVEGEQTIEFVTQDGQKVRLVTSYEVDPLHLNADYLATT</sequence>
<dbReference type="Proteomes" id="UP000502823">
    <property type="component" value="Unassembled WGS sequence"/>
</dbReference>
<evidence type="ECO:0000256" key="4">
    <source>
        <dbReference type="ARBA" id="ARBA00022737"/>
    </source>
</evidence>
<dbReference type="AlphaFoldDB" id="A0A6L2PBQ1"/>
<evidence type="ECO:0000256" key="8">
    <source>
        <dbReference type="ARBA" id="ARBA00023125"/>
    </source>
</evidence>
<dbReference type="GO" id="GO:0003700">
    <property type="term" value="F:DNA-binding transcription factor activity"/>
    <property type="evidence" value="ECO:0007669"/>
    <property type="project" value="TreeGrafter"/>
</dbReference>
<dbReference type="InterPro" id="IPR013087">
    <property type="entry name" value="Znf_C2H2_type"/>
</dbReference>
<feature type="domain" description="C2H2-type" evidence="12">
    <location>
        <begin position="13"/>
        <end position="41"/>
    </location>
</feature>
<evidence type="ECO:0000256" key="5">
    <source>
        <dbReference type="ARBA" id="ARBA00022771"/>
    </source>
</evidence>
<comment type="similarity">
    <text evidence="2">Belongs to the krueppel C2H2-type zinc-finger protein family.</text>
</comment>
<evidence type="ECO:0000256" key="6">
    <source>
        <dbReference type="ARBA" id="ARBA00022833"/>
    </source>
</evidence>
<dbReference type="FunFam" id="3.30.160.60:FF:000100">
    <property type="entry name" value="Zinc finger 45-like"/>
    <property type="match status" value="1"/>
</dbReference>
<dbReference type="GO" id="GO:0008270">
    <property type="term" value="F:zinc ion binding"/>
    <property type="evidence" value="ECO:0007669"/>
    <property type="project" value="UniProtKB-KW"/>
</dbReference>
<keyword evidence="3" id="KW-0479">Metal-binding</keyword>
<dbReference type="SMART" id="SM00355">
    <property type="entry name" value="ZnF_C2H2"/>
    <property type="match status" value="9"/>
</dbReference>
<dbReference type="FunFam" id="3.30.160.60:FF:000624">
    <property type="entry name" value="zinc finger protein 697"/>
    <property type="match status" value="1"/>
</dbReference>
<dbReference type="FunFam" id="3.30.160.60:FF:001156">
    <property type="entry name" value="Zinc finger protein 407"/>
    <property type="match status" value="1"/>
</dbReference>
<keyword evidence="4" id="KW-0677">Repeat</keyword>
<dbReference type="OrthoDB" id="6077919at2759"/>
<evidence type="ECO:0000256" key="11">
    <source>
        <dbReference type="PROSITE-ProRule" id="PRU00042"/>
    </source>
</evidence>
<evidence type="ECO:0000256" key="9">
    <source>
        <dbReference type="ARBA" id="ARBA00023163"/>
    </source>
</evidence>
<evidence type="ECO:0000256" key="2">
    <source>
        <dbReference type="ARBA" id="ARBA00006991"/>
    </source>
</evidence>
<protein>
    <recommendedName>
        <fullName evidence="12">C2H2-type domain-containing protein</fullName>
    </recommendedName>
</protein>
<dbReference type="InterPro" id="IPR050589">
    <property type="entry name" value="Ikaros_C2H2-ZF"/>
</dbReference>
<dbReference type="FunFam" id="3.30.160.60:FF:000358">
    <property type="entry name" value="zinc finger protein 24"/>
    <property type="match status" value="1"/>
</dbReference>
<dbReference type="EMBL" id="BLKM01003860">
    <property type="protein sequence ID" value="GFG29894.1"/>
    <property type="molecule type" value="Genomic_DNA"/>
</dbReference>
<accession>A0A6L2PBQ1</accession>
<dbReference type="GO" id="GO:0000978">
    <property type="term" value="F:RNA polymerase II cis-regulatory region sequence-specific DNA binding"/>
    <property type="evidence" value="ECO:0007669"/>
    <property type="project" value="TreeGrafter"/>
</dbReference>
<feature type="domain" description="C2H2-type" evidence="12">
    <location>
        <begin position="98"/>
        <end position="125"/>
    </location>
</feature>
<evidence type="ECO:0000313" key="13">
    <source>
        <dbReference type="EMBL" id="GFG29894.1"/>
    </source>
</evidence>
<dbReference type="FunFam" id="3.30.160.60:FF:001557">
    <property type="entry name" value="Transcription factor E4F1"/>
    <property type="match status" value="1"/>
</dbReference>
<feature type="domain" description="C2H2-type" evidence="12">
    <location>
        <begin position="42"/>
        <end position="69"/>
    </location>
</feature>
<name>A0A6L2PBQ1_COPFO</name>
<dbReference type="PANTHER" id="PTHR24404:SF114">
    <property type="entry name" value="KLUMPFUSS, ISOFORM B-RELATED"/>
    <property type="match status" value="1"/>
</dbReference>
<feature type="domain" description="C2H2-type" evidence="12">
    <location>
        <begin position="238"/>
        <end position="265"/>
    </location>
</feature>
<dbReference type="PANTHER" id="PTHR24404">
    <property type="entry name" value="ZINC FINGER PROTEIN"/>
    <property type="match status" value="1"/>
</dbReference>
<feature type="non-terminal residue" evidence="13">
    <location>
        <position position="1"/>
    </location>
</feature>
<reference evidence="14" key="1">
    <citation type="submission" date="2020-01" db="EMBL/GenBank/DDBJ databases">
        <title>Draft genome sequence of the Termite Coptotermes fromosanus.</title>
        <authorList>
            <person name="Itakura S."/>
            <person name="Yosikawa Y."/>
            <person name="Umezawa K."/>
        </authorList>
    </citation>
    <scope>NUCLEOTIDE SEQUENCE [LARGE SCALE GENOMIC DNA]</scope>
</reference>
<feature type="domain" description="C2H2-type" evidence="12">
    <location>
        <begin position="154"/>
        <end position="181"/>
    </location>
</feature>
<keyword evidence="7" id="KW-0805">Transcription regulation</keyword>
<evidence type="ECO:0000256" key="3">
    <source>
        <dbReference type="ARBA" id="ARBA00022723"/>
    </source>
</evidence>
<evidence type="ECO:0000256" key="10">
    <source>
        <dbReference type="ARBA" id="ARBA00023242"/>
    </source>
</evidence>
<dbReference type="FunFam" id="3.30.160.60:FF:002343">
    <property type="entry name" value="Zinc finger protein 33A"/>
    <property type="match status" value="2"/>
</dbReference>
<feature type="domain" description="C2H2-type" evidence="12">
    <location>
        <begin position="182"/>
        <end position="209"/>
    </location>
</feature>
<dbReference type="InterPro" id="IPR036236">
    <property type="entry name" value="Znf_C2H2_sf"/>
</dbReference>
<dbReference type="SUPFAM" id="SSF57667">
    <property type="entry name" value="beta-beta-alpha zinc fingers"/>
    <property type="match status" value="5"/>
</dbReference>
<dbReference type="PROSITE" id="PS50157">
    <property type="entry name" value="ZINC_FINGER_C2H2_2"/>
    <property type="match status" value="9"/>
</dbReference>
<keyword evidence="5 11" id="KW-0863">Zinc-finger</keyword>
<gene>
    <name evidence="13" type="ORF">Cfor_10189</name>
</gene>
<organism evidence="13 14">
    <name type="scientific">Coptotermes formosanus</name>
    <name type="common">Formosan subterranean termite</name>
    <dbReference type="NCBI Taxonomy" id="36987"/>
    <lineage>
        <taxon>Eukaryota</taxon>
        <taxon>Metazoa</taxon>
        <taxon>Ecdysozoa</taxon>
        <taxon>Arthropoda</taxon>
        <taxon>Hexapoda</taxon>
        <taxon>Insecta</taxon>
        <taxon>Pterygota</taxon>
        <taxon>Neoptera</taxon>
        <taxon>Polyneoptera</taxon>
        <taxon>Dictyoptera</taxon>
        <taxon>Blattodea</taxon>
        <taxon>Blattoidea</taxon>
        <taxon>Termitoidae</taxon>
        <taxon>Rhinotermitidae</taxon>
        <taxon>Coptotermes</taxon>
    </lineage>
</organism>
<proteinExistence type="inferred from homology"/>
<feature type="domain" description="C2H2-type" evidence="12">
    <location>
        <begin position="70"/>
        <end position="97"/>
    </location>
</feature>
<keyword evidence="8" id="KW-0238">DNA-binding</keyword>
<evidence type="ECO:0000313" key="14">
    <source>
        <dbReference type="Proteomes" id="UP000502823"/>
    </source>
</evidence>
<dbReference type="GO" id="GO:0005634">
    <property type="term" value="C:nucleus"/>
    <property type="evidence" value="ECO:0007669"/>
    <property type="project" value="UniProtKB-SubCell"/>
</dbReference>
<evidence type="ECO:0000256" key="7">
    <source>
        <dbReference type="ARBA" id="ARBA00023015"/>
    </source>
</evidence>